<gene>
    <name evidence="9" type="primary">yscL</name>
    <name evidence="9" type="ORF">V22_29080</name>
</gene>
<keyword evidence="10" id="KW-1185">Reference proteome</keyword>
<evidence type="ECO:0000256" key="2">
    <source>
        <dbReference type="ARBA" id="ARBA00006602"/>
    </source>
</evidence>
<keyword evidence="4" id="KW-0813">Transport</keyword>
<evidence type="ECO:0000256" key="6">
    <source>
        <dbReference type="ARBA" id="ARBA00022927"/>
    </source>
</evidence>
<dbReference type="Pfam" id="PF02108">
    <property type="entry name" value="FliH"/>
    <property type="match status" value="1"/>
</dbReference>
<dbReference type="KEGG" id="chya:V22_29080"/>
<dbReference type="EMBL" id="CP036316">
    <property type="protein sequence ID" value="QDT65649.1"/>
    <property type="molecule type" value="Genomic_DNA"/>
</dbReference>
<dbReference type="Gene3D" id="3.30.2320.30">
    <property type="entry name" value="ATP synthase, E subunit, C-terminal"/>
    <property type="match status" value="1"/>
</dbReference>
<evidence type="ECO:0000256" key="1">
    <source>
        <dbReference type="ARBA" id="ARBA00003041"/>
    </source>
</evidence>
<comment type="similarity">
    <text evidence="2">Belongs to the FliH family.</text>
</comment>
<dbReference type="AlphaFoldDB" id="A0A517TB97"/>
<sequence length="239" mass="26444">MAGPQDSQRVLKAHSQSGQMPSAAYNFEDLRKRCETYLEEVQAKARQMITEASAKVESIRQAAYDEGFKAGQIEGMSQANARIQKEVGELSNRQVQERILSAMPALEAAATVVAEDRDLWMEQWNTSAVELAAAIAGKLIQKEIELHPDAVKDLMSEALRMVQNEQHFIVKLHPEDVTIVGSQAENMRQSLVGLGQIQVVEDASLERGDCVIETRNGTIDGQLETRLNRIVDELTGRAA</sequence>
<feature type="domain" description="Flagellar assembly protein FliH/Type III secretion system HrpE" evidence="8">
    <location>
        <begin position="105"/>
        <end position="230"/>
    </location>
</feature>
<evidence type="ECO:0000259" key="8">
    <source>
        <dbReference type="Pfam" id="PF02108"/>
    </source>
</evidence>
<evidence type="ECO:0000256" key="7">
    <source>
        <dbReference type="ARBA" id="ARBA00023225"/>
    </source>
</evidence>
<name>A0A517TB97_9PLAN</name>
<accession>A0A517TB97</accession>
<comment type="function">
    <text evidence="1">Needed for flagellar regrowth and assembly.</text>
</comment>
<dbReference type="PANTHER" id="PTHR34982">
    <property type="entry name" value="YOP PROTEINS TRANSLOCATION PROTEIN L"/>
    <property type="match status" value="1"/>
</dbReference>
<keyword evidence="6" id="KW-0653">Protein transport</keyword>
<dbReference type="GO" id="GO:0044781">
    <property type="term" value="P:bacterial-type flagellum organization"/>
    <property type="evidence" value="ECO:0007669"/>
    <property type="project" value="UniProtKB-KW"/>
</dbReference>
<organism evidence="9 10">
    <name type="scientific">Calycomorphotria hydatis</name>
    <dbReference type="NCBI Taxonomy" id="2528027"/>
    <lineage>
        <taxon>Bacteria</taxon>
        <taxon>Pseudomonadati</taxon>
        <taxon>Planctomycetota</taxon>
        <taxon>Planctomycetia</taxon>
        <taxon>Planctomycetales</taxon>
        <taxon>Planctomycetaceae</taxon>
        <taxon>Calycomorphotria</taxon>
    </lineage>
</organism>
<dbReference type="Proteomes" id="UP000319976">
    <property type="component" value="Chromosome"/>
</dbReference>
<dbReference type="PANTHER" id="PTHR34982:SF1">
    <property type="entry name" value="FLAGELLAR ASSEMBLY PROTEIN FLIH"/>
    <property type="match status" value="1"/>
</dbReference>
<evidence type="ECO:0000256" key="4">
    <source>
        <dbReference type="ARBA" id="ARBA00022448"/>
    </source>
</evidence>
<keyword evidence="7" id="KW-1006">Bacterial flagellum protein export</keyword>
<evidence type="ECO:0000313" key="9">
    <source>
        <dbReference type="EMBL" id="QDT65649.1"/>
    </source>
</evidence>
<dbReference type="OrthoDB" id="9152601at2"/>
<dbReference type="InterPro" id="IPR018035">
    <property type="entry name" value="Flagellar_FliH/T3SS_HrpE"/>
</dbReference>
<protein>
    <recommendedName>
        <fullName evidence="3">Flagellar assembly protein FliH</fullName>
    </recommendedName>
</protein>
<dbReference type="GO" id="GO:0005829">
    <property type="term" value="C:cytosol"/>
    <property type="evidence" value="ECO:0007669"/>
    <property type="project" value="TreeGrafter"/>
</dbReference>
<proteinExistence type="inferred from homology"/>
<dbReference type="SUPFAM" id="SSF160527">
    <property type="entry name" value="V-type ATPase subunit E-like"/>
    <property type="match status" value="1"/>
</dbReference>
<evidence type="ECO:0000256" key="5">
    <source>
        <dbReference type="ARBA" id="ARBA00022795"/>
    </source>
</evidence>
<reference evidence="9 10" key="1">
    <citation type="submission" date="2019-02" db="EMBL/GenBank/DDBJ databases">
        <title>Deep-cultivation of Planctomycetes and their phenomic and genomic characterization uncovers novel biology.</title>
        <authorList>
            <person name="Wiegand S."/>
            <person name="Jogler M."/>
            <person name="Boedeker C."/>
            <person name="Pinto D."/>
            <person name="Vollmers J."/>
            <person name="Rivas-Marin E."/>
            <person name="Kohn T."/>
            <person name="Peeters S.H."/>
            <person name="Heuer A."/>
            <person name="Rast P."/>
            <person name="Oberbeckmann S."/>
            <person name="Bunk B."/>
            <person name="Jeske O."/>
            <person name="Meyerdierks A."/>
            <person name="Storesund J.E."/>
            <person name="Kallscheuer N."/>
            <person name="Luecker S."/>
            <person name="Lage O.M."/>
            <person name="Pohl T."/>
            <person name="Merkel B.J."/>
            <person name="Hornburger P."/>
            <person name="Mueller R.-W."/>
            <person name="Bruemmer F."/>
            <person name="Labrenz M."/>
            <person name="Spormann A.M."/>
            <person name="Op den Camp H."/>
            <person name="Overmann J."/>
            <person name="Amann R."/>
            <person name="Jetten M.S.M."/>
            <person name="Mascher T."/>
            <person name="Medema M.H."/>
            <person name="Devos D.P."/>
            <person name="Kaster A.-K."/>
            <person name="Ovreas L."/>
            <person name="Rohde M."/>
            <person name="Galperin M.Y."/>
            <person name="Jogler C."/>
        </authorList>
    </citation>
    <scope>NUCLEOTIDE SEQUENCE [LARGE SCALE GENOMIC DNA]</scope>
    <source>
        <strain evidence="9 10">V22</strain>
    </source>
</reference>
<dbReference type="InterPro" id="IPR038495">
    <property type="entry name" value="ATPase_E_C"/>
</dbReference>
<dbReference type="GO" id="GO:0015031">
    <property type="term" value="P:protein transport"/>
    <property type="evidence" value="ECO:0007669"/>
    <property type="project" value="UniProtKB-KW"/>
</dbReference>
<evidence type="ECO:0000313" key="10">
    <source>
        <dbReference type="Proteomes" id="UP000319976"/>
    </source>
</evidence>
<keyword evidence="5" id="KW-1005">Bacterial flagellum biogenesis</keyword>
<dbReference type="RefSeq" id="WP_145263918.1">
    <property type="nucleotide sequence ID" value="NZ_CP036316.1"/>
</dbReference>
<evidence type="ECO:0000256" key="3">
    <source>
        <dbReference type="ARBA" id="ARBA00016507"/>
    </source>
</evidence>
<dbReference type="InterPro" id="IPR051472">
    <property type="entry name" value="T3SS_Stator/FliH"/>
</dbReference>